<feature type="domain" description="RRM" evidence="4">
    <location>
        <begin position="23"/>
        <end position="99"/>
    </location>
</feature>
<dbReference type="PROSITE" id="PS50102">
    <property type="entry name" value="RRM"/>
    <property type="match status" value="1"/>
</dbReference>
<evidence type="ECO:0000256" key="2">
    <source>
        <dbReference type="PROSITE-ProRule" id="PRU00176"/>
    </source>
</evidence>
<keyword evidence="6" id="KW-1185">Reference proteome</keyword>
<dbReference type="GO" id="GO:0008494">
    <property type="term" value="F:translation activator activity"/>
    <property type="evidence" value="ECO:0007669"/>
    <property type="project" value="TreeGrafter"/>
</dbReference>
<evidence type="ECO:0000256" key="3">
    <source>
        <dbReference type="SAM" id="MobiDB-lite"/>
    </source>
</evidence>
<comment type="caution">
    <text evidence="5">The sequence shown here is derived from an EMBL/GenBank/DDBJ whole genome shotgun (WGS) entry which is preliminary data.</text>
</comment>
<dbReference type="PANTHER" id="PTHR11176:SF57">
    <property type="entry name" value="PROTEIN BOULE"/>
    <property type="match status" value="1"/>
</dbReference>
<dbReference type="InterPro" id="IPR012677">
    <property type="entry name" value="Nucleotide-bd_a/b_plait_sf"/>
</dbReference>
<gene>
    <name evidence="5" type="ORF">PXEA_LOCUS3990</name>
</gene>
<accession>A0A3S4ZS24</accession>
<dbReference type="SMART" id="SM00360">
    <property type="entry name" value="RRM"/>
    <property type="match status" value="1"/>
</dbReference>
<evidence type="ECO:0000313" key="6">
    <source>
        <dbReference type="Proteomes" id="UP000784294"/>
    </source>
</evidence>
<evidence type="ECO:0000313" key="5">
    <source>
        <dbReference type="EMBL" id="VEL10550.1"/>
    </source>
</evidence>
<dbReference type="AlphaFoldDB" id="A0A3S4ZS24"/>
<feature type="compositionally biased region" description="Low complexity" evidence="3">
    <location>
        <begin position="165"/>
        <end position="175"/>
    </location>
</feature>
<feature type="compositionally biased region" description="Polar residues" evidence="3">
    <location>
        <begin position="140"/>
        <end position="164"/>
    </location>
</feature>
<dbReference type="GO" id="GO:0070935">
    <property type="term" value="P:3'-UTR-mediated mRNA stabilization"/>
    <property type="evidence" value="ECO:0007669"/>
    <property type="project" value="TreeGrafter"/>
</dbReference>
<dbReference type="SUPFAM" id="SSF54928">
    <property type="entry name" value="RNA-binding domain, RBD"/>
    <property type="match status" value="1"/>
</dbReference>
<organism evidence="5 6">
    <name type="scientific">Protopolystoma xenopodis</name>
    <dbReference type="NCBI Taxonomy" id="117903"/>
    <lineage>
        <taxon>Eukaryota</taxon>
        <taxon>Metazoa</taxon>
        <taxon>Spiralia</taxon>
        <taxon>Lophotrochozoa</taxon>
        <taxon>Platyhelminthes</taxon>
        <taxon>Monogenea</taxon>
        <taxon>Polyopisthocotylea</taxon>
        <taxon>Polystomatidea</taxon>
        <taxon>Polystomatidae</taxon>
        <taxon>Protopolystoma</taxon>
    </lineage>
</organism>
<protein>
    <recommendedName>
        <fullName evidence="4">RRM domain-containing protein</fullName>
    </recommendedName>
</protein>
<dbReference type="InterPro" id="IPR035979">
    <property type="entry name" value="RBD_domain_sf"/>
</dbReference>
<dbReference type="Proteomes" id="UP000784294">
    <property type="component" value="Unassembled WGS sequence"/>
</dbReference>
<name>A0A3S4ZS24_9PLAT</name>
<evidence type="ECO:0000259" key="4">
    <source>
        <dbReference type="PROSITE" id="PS50102"/>
    </source>
</evidence>
<dbReference type="Pfam" id="PF00076">
    <property type="entry name" value="RRM_1"/>
    <property type="match status" value="1"/>
</dbReference>
<dbReference type="EMBL" id="CAAALY010009322">
    <property type="protein sequence ID" value="VEL10550.1"/>
    <property type="molecule type" value="Genomic_DNA"/>
</dbReference>
<dbReference type="GO" id="GO:0045948">
    <property type="term" value="P:positive regulation of translational initiation"/>
    <property type="evidence" value="ECO:0007669"/>
    <property type="project" value="TreeGrafter"/>
</dbReference>
<dbReference type="PANTHER" id="PTHR11176">
    <property type="entry name" value="BOULE-RELATED"/>
    <property type="match status" value="1"/>
</dbReference>
<dbReference type="Gene3D" id="3.30.70.330">
    <property type="match status" value="1"/>
</dbReference>
<proteinExistence type="predicted"/>
<dbReference type="GO" id="GO:0005737">
    <property type="term" value="C:cytoplasm"/>
    <property type="evidence" value="ECO:0007669"/>
    <property type="project" value="TreeGrafter"/>
</dbReference>
<dbReference type="OrthoDB" id="762982at2759"/>
<evidence type="ECO:0000256" key="1">
    <source>
        <dbReference type="ARBA" id="ARBA00022884"/>
    </source>
</evidence>
<reference evidence="5" key="1">
    <citation type="submission" date="2018-11" db="EMBL/GenBank/DDBJ databases">
        <authorList>
            <consortium name="Pathogen Informatics"/>
        </authorList>
    </citation>
    <scope>NUCLEOTIDE SEQUENCE</scope>
</reference>
<keyword evidence="1 2" id="KW-0694">RNA-binding</keyword>
<dbReference type="InterPro" id="IPR000504">
    <property type="entry name" value="RRM_dom"/>
</dbReference>
<sequence length="650" mass="70487">MAFTLSNSAHSLSLPKIGTLIPNRIFVGGITSNTTEDDLRSFFSAFGPIRDVKVIYDRSGLAKGSYGFVTFENQETAETIIKNEAKFGGALLMTNGAIPCVLSNGLSFIQLPNKDYSLVNNHSNVYSTTLVLPQNISSNGGAHQTTNAARSQTTTLLQRPTTALSSSSSDRASSMLGSSPLLCTHGQLPLPPNNMNGIQTLISPLNCTNNENLSYFIPPVRHHPRPGSHLQAKASRDQPQIFPQVMLNGIPSFTNQQAQEENGIILRSKSSDYPQNVQTCDTRIFLNADVAIPSFITSNGSVAFVEEPNDKAPNNQGHSMNACAQSTEQMSLMNNFALAQHPCSASAGSFIEMNPYSQISSNIQALPQQSATNLRSKSHPHIHIISPPVNQQQLIMQGGVITSYSFPQSVQKSCHSVNKLDQYKLLVPSAVTIGETKPNHSHQMVPNSAITSLMQTDKPLRESVGYTCVHGQINQHPICMFSAPTLVSPVHQNIANPNLLVCKIDKTSNIRDPSSLVMPYSADAGTSSISDTASNFSSYLSSSASSLTTPSTPSINCSLKCYANMLQMLSKDSFSSAKSGYHPSSDSLIQNIKRESPNLPNAHLEAWQPGSEQHQHRLSRITNISGESENVFNTQVSDGKMIDILKYQYT</sequence>
<dbReference type="GO" id="GO:0003730">
    <property type="term" value="F:mRNA 3'-UTR binding"/>
    <property type="evidence" value="ECO:0007669"/>
    <property type="project" value="TreeGrafter"/>
</dbReference>
<feature type="region of interest" description="Disordered" evidence="3">
    <location>
        <begin position="140"/>
        <end position="175"/>
    </location>
</feature>